<dbReference type="EMBL" id="MLIK01000024">
    <property type="protein sequence ID" value="OHU18721.1"/>
    <property type="molecule type" value="Genomic_DNA"/>
</dbReference>
<organism evidence="1 2">
    <name type="scientific">Mycobacteroides franklinii</name>
    <dbReference type="NCBI Taxonomy" id="948102"/>
    <lineage>
        <taxon>Bacteria</taxon>
        <taxon>Bacillati</taxon>
        <taxon>Actinomycetota</taxon>
        <taxon>Actinomycetes</taxon>
        <taxon>Mycobacteriales</taxon>
        <taxon>Mycobacteriaceae</taxon>
        <taxon>Mycobacteroides</taxon>
    </lineage>
</organism>
<accession>A0A1S1L4E8</accession>
<dbReference type="GeneID" id="57168986"/>
<evidence type="ECO:0000313" key="2">
    <source>
        <dbReference type="Proteomes" id="UP000179616"/>
    </source>
</evidence>
<sequence length="354" mass="37852">MTSLIPGPPGRPDFRLNRPAALIAALPAMLGFIPEDSLVVVTLADGLVEAILRRDLHDLDDPEHAAFEALAEVLGPGPADAVIAVVISAVLPDLEAGDIIRRLAKHLNCQGISLTAGHVVDRVGSDGWWRCYDGCGAGGPVDDPQCSPLTAAAVLAGRTVHRRREDLVALIAPTDTRRTAVLAAALRRPLPVRRDDAAADRRAVNRIMRAACQVAEFRPLSNREMLAIARSLTVLRVRDTVCALAAGVLAADVERLWLALSRLLPAPWRAEPLVLLGFSAYTRGDGPLAGVALDAALTAQPEHRLGQLLLSALHSGMRPAEIGTLADTGFRLAHELGISLPPREIRRVVRPFRP</sequence>
<dbReference type="STRING" id="948102.BKG76_19415"/>
<dbReference type="OrthoDB" id="3264463at2"/>
<proteinExistence type="predicted"/>
<name>A0A1S1L4E8_9MYCO</name>
<evidence type="ECO:0008006" key="3">
    <source>
        <dbReference type="Google" id="ProtNLM"/>
    </source>
</evidence>
<evidence type="ECO:0000313" key="1">
    <source>
        <dbReference type="EMBL" id="OHU18721.1"/>
    </source>
</evidence>
<dbReference type="Pfam" id="PF13830">
    <property type="entry name" value="DUF4192"/>
    <property type="match status" value="1"/>
</dbReference>
<reference evidence="1 2" key="1">
    <citation type="submission" date="2016-10" db="EMBL/GenBank/DDBJ databases">
        <title>Evaluation of Human, Veterinary and Environmental Mycobacterium chelonae Isolates by Core Genome Phylogenomic Analysis, Targeted Gene Comparison, and Anti-microbial Susceptibility Patterns: A Tale of Mistaken Identities.</title>
        <authorList>
            <person name="Fogelson S.B."/>
            <person name="Camus A.C."/>
            <person name="Lorenz W."/>
            <person name="Vasireddy R."/>
            <person name="Vasireddy S."/>
            <person name="Smith T."/>
            <person name="Brown-Elliott B.A."/>
            <person name="Wallace R.J.Jr."/>
            <person name="Hasan N.A."/>
            <person name="Reischl U."/>
            <person name="Sanchez S."/>
        </authorList>
    </citation>
    <scope>NUCLEOTIDE SEQUENCE [LARGE SCALE GENOMIC DNA]</scope>
    <source>
        <strain evidence="1 2">1559</strain>
    </source>
</reference>
<dbReference type="Proteomes" id="UP000179616">
    <property type="component" value="Unassembled WGS sequence"/>
</dbReference>
<dbReference type="InterPro" id="IPR025447">
    <property type="entry name" value="DUF4192"/>
</dbReference>
<gene>
    <name evidence="1" type="ORF">BKG76_19415</name>
</gene>
<dbReference type="RefSeq" id="WP_070939377.1">
    <property type="nucleotide sequence ID" value="NZ_MLIK01000024.1"/>
</dbReference>
<comment type="caution">
    <text evidence="1">The sequence shown here is derived from an EMBL/GenBank/DDBJ whole genome shotgun (WGS) entry which is preliminary data.</text>
</comment>
<dbReference type="AlphaFoldDB" id="A0A1S1L4E8"/>
<protein>
    <recommendedName>
        <fullName evidence="3">DUF4192 domain-containing protein</fullName>
    </recommendedName>
</protein>